<dbReference type="Gene3D" id="3.90.10.10">
    <property type="entry name" value="Cytochrome C3"/>
    <property type="match status" value="2"/>
</dbReference>
<evidence type="ECO:0000313" key="11">
    <source>
        <dbReference type="Proteomes" id="UP001255185"/>
    </source>
</evidence>
<reference evidence="10 11" key="1">
    <citation type="submission" date="2023-07" db="EMBL/GenBank/DDBJ databases">
        <title>Sorghum-associated microbial communities from plants grown in Nebraska, USA.</title>
        <authorList>
            <person name="Schachtman D."/>
        </authorList>
    </citation>
    <scope>NUCLEOTIDE SEQUENCE [LARGE SCALE GENOMIC DNA]</scope>
    <source>
        <strain evidence="10 11">3773</strain>
    </source>
</reference>
<keyword evidence="7" id="KW-0472">Membrane</keyword>
<dbReference type="SUPFAM" id="SSF48695">
    <property type="entry name" value="Multiheme cytochromes"/>
    <property type="match status" value="1"/>
</dbReference>
<dbReference type="Gene3D" id="1.10.760.10">
    <property type="entry name" value="Cytochrome c-like domain"/>
    <property type="match status" value="1"/>
</dbReference>
<evidence type="ECO:0000256" key="3">
    <source>
        <dbReference type="ARBA" id="ARBA00022723"/>
    </source>
</evidence>
<feature type="transmembrane region" description="Helical" evidence="7">
    <location>
        <begin position="217"/>
        <end position="238"/>
    </location>
</feature>
<dbReference type="InterPro" id="IPR036909">
    <property type="entry name" value="Cyt_c-like_dom_sf"/>
</dbReference>
<evidence type="ECO:0000259" key="9">
    <source>
        <dbReference type="PROSITE" id="PS51007"/>
    </source>
</evidence>
<keyword evidence="8" id="KW-0732">Signal</keyword>
<feature type="chain" id="PRO_5045371124" evidence="8">
    <location>
        <begin position="27"/>
        <end position="441"/>
    </location>
</feature>
<dbReference type="Pfam" id="PF00034">
    <property type="entry name" value="Cytochrom_C"/>
    <property type="match status" value="1"/>
</dbReference>
<evidence type="ECO:0000256" key="5">
    <source>
        <dbReference type="ARBA" id="ARBA00023004"/>
    </source>
</evidence>
<dbReference type="PANTHER" id="PTHR39425">
    <property type="entry name" value="LIPOPROTEIN CYTOCHROME C"/>
    <property type="match status" value="1"/>
</dbReference>
<feature type="transmembrane region" description="Helical" evidence="7">
    <location>
        <begin position="165"/>
        <end position="184"/>
    </location>
</feature>
<keyword evidence="5 6" id="KW-0408">Iron</keyword>
<evidence type="ECO:0000256" key="6">
    <source>
        <dbReference type="PROSITE-ProRule" id="PRU00433"/>
    </source>
</evidence>
<keyword evidence="2 6" id="KW-0349">Heme</keyword>
<dbReference type="EMBL" id="JAVDVI010000017">
    <property type="protein sequence ID" value="MDR6969202.1"/>
    <property type="molecule type" value="Genomic_DNA"/>
</dbReference>
<sequence>MKKVGNHNSISRILLFSLALMLTISAKTFSQETPAAPVAETATASAPAGDAAAGKALFNSNCAACHKLDAKMTGPALRGVADKYSKDWLYKWIKDSQSLIKSGDATAVKIFEENNKSVMTAFPQLSTVDIDNILAYTSEVAATPPPTPGGAVGSAGSDSGISNNVILGALVLVMAMLVVMLFLVSNVLNKIAKANGIEVAQKEATLPIWKAYAKNQFLVLVTAILLLLSSAYFVYGFFMQVGIDQNYAPIQPIHYSHKIHAGDNGIDCKYCHSSARVSKNAGIPSLNVCMNCHKNISDFQGDKDSTYVEYSKEFYTAEIQKLYDAVGWDKTTQTYTGKTKPVKWVRIHNLPDFAYFNHSQHVSVAGLECQKCHGPVESYEVMKQFAPLTMGWCIDCHRQTDVKMEGNEYYTKIHEELAKKYGKNKLTAADMGGLECGKCHY</sequence>
<dbReference type="SUPFAM" id="SSF46626">
    <property type="entry name" value="Cytochrome c"/>
    <property type="match status" value="1"/>
</dbReference>
<dbReference type="CDD" id="cd08168">
    <property type="entry name" value="Cytochrom_C3"/>
    <property type="match status" value="1"/>
</dbReference>
<name>A0ABU1TTK4_9FLAO</name>
<evidence type="ECO:0000256" key="8">
    <source>
        <dbReference type="SAM" id="SignalP"/>
    </source>
</evidence>
<dbReference type="InterPro" id="IPR009056">
    <property type="entry name" value="Cyt_c-like_dom"/>
</dbReference>
<dbReference type="InterPro" id="IPR020942">
    <property type="entry name" value="Cyt_c_III_dom"/>
</dbReference>
<keyword evidence="1" id="KW-0813">Transport</keyword>
<dbReference type="Pfam" id="PF02085">
    <property type="entry name" value="Cytochrom_CIII"/>
    <property type="match status" value="1"/>
</dbReference>
<keyword evidence="11" id="KW-1185">Reference proteome</keyword>
<proteinExistence type="predicted"/>
<keyword evidence="3 6" id="KW-0479">Metal-binding</keyword>
<protein>
    <submittedName>
        <fullName evidence="10">Mono/diheme cytochrome c family protein/DNA-directed RNA polymerase subunit RPC12/RpoP</fullName>
    </submittedName>
</protein>
<dbReference type="Proteomes" id="UP001255185">
    <property type="component" value="Unassembled WGS sequence"/>
</dbReference>
<dbReference type="InterPro" id="IPR036280">
    <property type="entry name" value="Multihaem_cyt_sf"/>
</dbReference>
<organism evidence="10 11">
    <name type="scientific">Flavobacterium arsenatis</name>
    <dbReference type="NCBI Taxonomy" id="1484332"/>
    <lineage>
        <taxon>Bacteria</taxon>
        <taxon>Pseudomonadati</taxon>
        <taxon>Bacteroidota</taxon>
        <taxon>Flavobacteriia</taxon>
        <taxon>Flavobacteriales</taxon>
        <taxon>Flavobacteriaceae</taxon>
        <taxon>Flavobacterium</taxon>
    </lineage>
</organism>
<keyword evidence="7" id="KW-1133">Transmembrane helix</keyword>
<gene>
    <name evidence="10" type="ORF">J2X31_003229</name>
</gene>
<feature type="domain" description="Cytochrome c" evidence="9">
    <location>
        <begin position="49"/>
        <end position="141"/>
    </location>
</feature>
<dbReference type="PROSITE" id="PS51007">
    <property type="entry name" value="CYTC"/>
    <property type="match status" value="1"/>
</dbReference>
<evidence type="ECO:0000313" key="10">
    <source>
        <dbReference type="EMBL" id="MDR6969202.1"/>
    </source>
</evidence>
<keyword evidence="4" id="KW-0249">Electron transport</keyword>
<feature type="signal peptide" evidence="8">
    <location>
        <begin position="1"/>
        <end position="26"/>
    </location>
</feature>
<comment type="caution">
    <text evidence="10">The sequence shown here is derived from an EMBL/GenBank/DDBJ whole genome shotgun (WGS) entry which is preliminary data.</text>
</comment>
<evidence type="ECO:0000256" key="2">
    <source>
        <dbReference type="ARBA" id="ARBA00022617"/>
    </source>
</evidence>
<evidence type="ECO:0000256" key="4">
    <source>
        <dbReference type="ARBA" id="ARBA00022982"/>
    </source>
</evidence>
<dbReference type="PANTHER" id="PTHR39425:SF1">
    <property type="entry name" value="CYTOCHROME C7-LIKE DOMAIN-CONTAINING PROTEIN"/>
    <property type="match status" value="1"/>
</dbReference>
<evidence type="ECO:0000256" key="1">
    <source>
        <dbReference type="ARBA" id="ARBA00022448"/>
    </source>
</evidence>
<evidence type="ECO:0000256" key="7">
    <source>
        <dbReference type="SAM" id="Phobius"/>
    </source>
</evidence>
<accession>A0ABU1TTK4</accession>
<keyword evidence="7" id="KW-0812">Transmembrane</keyword>
<dbReference type="RefSeq" id="WP_310027999.1">
    <property type="nucleotide sequence ID" value="NZ_JAVDVI010000017.1"/>
</dbReference>